<reference evidence="2 3" key="1">
    <citation type="submission" date="2020-05" db="EMBL/GenBank/DDBJ databases">
        <title>DNA-SIP metagenomic assembled genomes.</title>
        <authorList>
            <person name="Yu J."/>
        </authorList>
    </citation>
    <scope>NUCLEOTIDE SEQUENCE [LARGE SCALE GENOMIC DNA]</scope>
    <source>
        <strain evidence="2">Bin5.27</strain>
    </source>
</reference>
<dbReference type="EMBL" id="JABFXE010000928">
    <property type="protein sequence ID" value="NUQ91211.1"/>
    <property type="molecule type" value="Genomic_DNA"/>
</dbReference>
<evidence type="ECO:0000256" key="1">
    <source>
        <dbReference type="SAM" id="SignalP"/>
    </source>
</evidence>
<sequence>MQVESKPRSLKLRMLALVAAFAMLVGALVGSTAQAAGPAEPDFTAEAIASGLTPDQAAELQKRIDDVLASIPGGTQISPTEVAYDGLDVIVDPYASESDYSASAISCPQYYFCINSPTTNYQFYKCQTWELTNWIGTWPYNNNQSSGTVARAYASNGSTVVWSNTAKSSGNAYVTPWWYFRPC</sequence>
<dbReference type="AlphaFoldDB" id="A0A850CHF5"/>
<dbReference type="Proteomes" id="UP000574690">
    <property type="component" value="Unassembled WGS sequence"/>
</dbReference>
<feature type="chain" id="PRO_5032942737" description="Peptidase inhibitor family I36" evidence="1">
    <location>
        <begin position="36"/>
        <end position="183"/>
    </location>
</feature>
<protein>
    <recommendedName>
        <fullName evidence="4">Peptidase inhibitor family I36</fullName>
    </recommendedName>
</protein>
<keyword evidence="1" id="KW-0732">Signal</keyword>
<gene>
    <name evidence="2" type="ORF">HOQ43_22435</name>
</gene>
<accession>A0A850CHF5</accession>
<organism evidence="2 3">
    <name type="scientific">Glycomyces artemisiae</name>
    <dbReference type="NCBI Taxonomy" id="1076443"/>
    <lineage>
        <taxon>Bacteria</taxon>
        <taxon>Bacillati</taxon>
        <taxon>Actinomycetota</taxon>
        <taxon>Actinomycetes</taxon>
        <taxon>Glycomycetales</taxon>
        <taxon>Glycomycetaceae</taxon>
        <taxon>Glycomyces</taxon>
    </lineage>
</organism>
<name>A0A850CHF5_9ACTN</name>
<comment type="caution">
    <text evidence="2">The sequence shown here is derived from an EMBL/GenBank/DDBJ whole genome shotgun (WGS) entry which is preliminary data.</text>
</comment>
<feature type="signal peptide" evidence="1">
    <location>
        <begin position="1"/>
        <end position="35"/>
    </location>
</feature>
<evidence type="ECO:0000313" key="3">
    <source>
        <dbReference type="Proteomes" id="UP000574690"/>
    </source>
</evidence>
<evidence type="ECO:0000313" key="2">
    <source>
        <dbReference type="EMBL" id="NUQ91211.1"/>
    </source>
</evidence>
<proteinExistence type="predicted"/>
<evidence type="ECO:0008006" key="4">
    <source>
        <dbReference type="Google" id="ProtNLM"/>
    </source>
</evidence>